<proteinExistence type="predicted"/>
<evidence type="ECO:0000313" key="2">
    <source>
        <dbReference type="Proteomes" id="UP000185426"/>
    </source>
</evidence>
<dbReference type="AlphaFoldDB" id="A0A1L6ZLM4"/>
<gene>
    <name evidence="1" type="ORF">BSA145_16955</name>
</gene>
<dbReference type="EMBL" id="CP015607">
    <property type="protein sequence ID" value="APT47407.1"/>
    <property type="molecule type" value="Genomic_DNA"/>
</dbReference>
<protein>
    <submittedName>
        <fullName evidence="1">Phage portal protein</fullName>
    </submittedName>
</protein>
<dbReference type="NCBIfam" id="TIGR01669">
    <property type="entry name" value="phage_XkdX"/>
    <property type="match status" value="1"/>
</dbReference>
<dbReference type="Proteomes" id="UP000185426">
    <property type="component" value="Chromosome"/>
</dbReference>
<name>A0A1L6ZLM4_BACIA</name>
<dbReference type="InterPro" id="IPR010022">
    <property type="entry name" value="XkdX"/>
</dbReference>
<organism evidence="1 2">
    <name type="scientific">Bacillus safensis</name>
    <dbReference type="NCBI Taxonomy" id="561879"/>
    <lineage>
        <taxon>Bacteria</taxon>
        <taxon>Bacillati</taxon>
        <taxon>Bacillota</taxon>
        <taxon>Bacilli</taxon>
        <taxon>Bacillales</taxon>
        <taxon>Bacillaceae</taxon>
        <taxon>Bacillus</taxon>
    </lineage>
</organism>
<accession>A0A1L6ZLM4</accession>
<sequence length="58" mass="6799">MNLNFWVLALFYKWATTAMVKQAMIFNDCTVDELEEGVVAEYVTHDQYKEITGEQYEA</sequence>
<reference evidence="1 2" key="1">
    <citation type="submission" date="2016-05" db="EMBL/GenBank/DDBJ databases">
        <title>Complete Genome and Methylome Analysis of Psychrotrophic Bacterial Isolates from Antarctic Lake Untersee.</title>
        <authorList>
            <person name="Fomenkov A."/>
            <person name="Akimov V.N."/>
            <person name="Vasilyeva L.V."/>
            <person name="Andersen D."/>
            <person name="Vincze T."/>
            <person name="Roberts R.J."/>
        </authorList>
    </citation>
    <scope>NUCLEOTIDE SEQUENCE [LARGE SCALE GENOMIC DNA]</scope>
    <source>
        <strain evidence="1 2">U14-5</strain>
    </source>
</reference>
<dbReference type="RefSeq" id="WP_075623160.1">
    <property type="nucleotide sequence ID" value="NZ_CP015607.1"/>
</dbReference>
<evidence type="ECO:0000313" key="1">
    <source>
        <dbReference type="EMBL" id="APT47407.1"/>
    </source>
</evidence>
<dbReference type="Pfam" id="PF09693">
    <property type="entry name" value="Phage_XkdX"/>
    <property type="match status" value="1"/>
</dbReference>